<keyword evidence="1" id="KW-0472">Membrane</keyword>
<evidence type="ECO:0000256" key="1">
    <source>
        <dbReference type="SAM" id="Phobius"/>
    </source>
</evidence>
<evidence type="ECO:0000313" key="4">
    <source>
        <dbReference type="Proteomes" id="UP000632063"/>
    </source>
</evidence>
<proteinExistence type="predicted"/>
<organism evidence="3 4">
    <name type="scientific">Roseibium litorale</name>
    <dbReference type="NCBI Taxonomy" id="2803841"/>
    <lineage>
        <taxon>Bacteria</taxon>
        <taxon>Pseudomonadati</taxon>
        <taxon>Pseudomonadota</taxon>
        <taxon>Alphaproteobacteria</taxon>
        <taxon>Hyphomicrobiales</taxon>
        <taxon>Stappiaceae</taxon>
        <taxon>Roseibium</taxon>
    </lineage>
</organism>
<dbReference type="RefSeq" id="WP_192148241.1">
    <property type="nucleotide sequence ID" value="NZ_JACYXI010000006.1"/>
</dbReference>
<dbReference type="EMBL" id="JACYXI010000006">
    <property type="protein sequence ID" value="MBD8892119.1"/>
    <property type="molecule type" value="Genomic_DNA"/>
</dbReference>
<evidence type="ECO:0000259" key="2">
    <source>
        <dbReference type="Pfam" id="PF01569"/>
    </source>
</evidence>
<feature type="domain" description="Phosphatidic acid phosphatase type 2/haloperoxidase" evidence="2">
    <location>
        <begin position="111"/>
        <end position="239"/>
    </location>
</feature>
<dbReference type="InterPro" id="IPR000326">
    <property type="entry name" value="PAP2/HPO"/>
</dbReference>
<keyword evidence="1" id="KW-1133">Transmembrane helix</keyword>
<dbReference type="SUPFAM" id="SSF48317">
    <property type="entry name" value="Acid phosphatase/Vanadium-dependent haloperoxidase"/>
    <property type="match status" value="1"/>
</dbReference>
<sequence>MTDGPASPPPATPVRRPLHWIAQHPFLSLGGYVIAVSLFFLIFPGVDLAASRLFFTPEQGFWAQDIAFLRHFRELGPYLVRIIAIACVAVLLLKLLLPARSPLVPLRKPLFLLMSLILGPGVLVNLILKNNWGRPRPVMVDLFGGDMPYQLVWVPSNWCSTNCSFVSGEGSAAMWLLAGLILVAPKAWRWGIVLVWAPIGFQLSLNRVAFGGHFTSDTLLSWGLTLLVVLLVHRALFRWTPAWATDAALDERLTRWGRRLHRGVNRLACSVCRLVCRFLAMFRN</sequence>
<feature type="transmembrane region" description="Helical" evidence="1">
    <location>
        <begin position="109"/>
        <end position="128"/>
    </location>
</feature>
<feature type="transmembrane region" description="Helical" evidence="1">
    <location>
        <begin position="20"/>
        <end position="43"/>
    </location>
</feature>
<comment type="caution">
    <text evidence="3">The sequence shown here is derived from an EMBL/GenBank/DDBJ whole genome shotgun (WGS) entry which is preliminary data.</text>
</comment>
<dbReference type="InterPro" id="IPR036938">
    <property type="entry name" value="PAP2/HPO_sf"/>
</dbReference>
<keyword evidence="4" id="KW-1185">Reference proteome</keyword>
<feature type="transmembrane region" description="Helical" evidence="1">
    <location>
        <begin position="175"/>
        <end position="199"/>
    </location>
</feature>
<reference evidence="4" key="1">
    <citation type="submission" date="2020-09" db="EMBL/GenBank/DDBJ databases">
        <title>The genome sequence of strain Labrenzia suaedae 4C16A.</title>
        <authorList>
            <person name="Liu Y."/>
        </authorList>
    </citation>
    <scope>NUCLEOTIDE SEQUENCE [LARGE SCALE GENOMIC DNA]</scope>
    <source>
        <strain evidence="4">4C16A</strain>
    </source>
</reference>
<reference evidence="3 4" key="2">
    <citation type="journal article" date="2021" name="Int. J. Syst. Evol. Microbiol.">
        <title>Roseibium litorale sp. nov., isolated from a tidal flat sediment and proposal for the reclassification of Labrenzia polysiphoniae as Roseibium polysiphoniae comb. nov.</title>
        <authorList>
            <person name="Liu Y."/>
            <person name="Pei T."/>
            <person name="Du J."/>
            <person name="Chao M."/>
            <person name="Deng M.R."/>
            <person name="Zhu H."/>
        </authorList>
    </citation>
    <scope>NUCLEOTIDE SEQUENCE [LARGE SCALE GENOMIC DNA]</scope>
    <source>
        <strain evidence="3 4">4C16A</strain>
    </source>
</reference>
<accession>A0ABR9CN81</accession>
<gene>
    <name evidence="3" type="ORF">IG616_11200</name>
</gene>
<name>A0ABR9CN81_9HYPH</name>
<feature type="transmembrane region" description="Helical" evidence="1">
    <location>
        <begin position="78"/>
        <end position="97"/>
    </location>
</feature>
<evidence type="ECO:0000313" key="3">
    <source>
        <dbReference type="EMBL" id="MBD8892119.1"/>
    </source>
</evidence>
<dbReference type="Proteomes" id="UP000632063">
    <property type="component" value="Unassembled WGS sequence"/>
</dbReference>
<protein>
    <submittedName>
        <fullName evidence="3">Phosphatase PAP2 family protein</fullName>
    </submittedName>
</protein>
<keyword evidence="1" id="KW-0812">Transmembrane</keyword>
<dbReference type="CDD" id="cd03396">
    <property type="entry name" value="PAP2_like_6"/>
    <property type="match status" value="1"/>
</dbReference>
<feature type="transmembrane region" description="Helical" evidence="1">
    <location>
        <begin position="219"/>
        <end position="237"/>
    </location>
</feature>
<dbReference type="Pfam" id="PF01569">
    <property type="entry name" value="PAP2"/>
    <property type="match status" value="1"/>
</dbReference>
<dbReference type="Gene3D" id="1.20.144.10">
    <property type="entry name" value="Phosphatidic acid phosphatase type 2/haloperoxidase"/>
    <property type="match status" value="1"/>
</dbReference>